<sequence>MKSTKSLLLLIVAIIAGSNATETFSNFNVTSSATGSKCLTTPVEFKIGSCQSACESVIQISQVTGSTSKFTFNQFGTADTKCATASTSSNEFTCTDGTSKVAIGETTYSVVCVPDKTNSSESDSSDSSRVGASFALFTLGLLSFLSL</sequence>
<accession>A0AAN7TUQ2</accession>
<dbReference type="EMBL" id="JAVFKY010000002">
    <property type="protein sequence ID" value="KAK5580149.1"/>
    <property type="molecule type" value="Genomic_DNA"/>
</dbReference>
<feature type="chain" id="PRO_5043052841" evidence="1">
    <location>
        <begin position="21"/>
        <end position="147"/>
    </location>
</feature>
<proteinExistence type="predicted"/>
<protein>
    <submittedName>
        <fullName evidence="2">Uncharacterized protein</fullName>
    </submittedName>
</protein>
<gene>
    <name evidence="2" type="ORF">RB653_000162</name>
</gene>
<evidence type="ECO:0000313" key="3">
    <source>
        <dbReference type="Proteomes" id="UP001344447"/>
    </source>
</evidence>
<reference evidence="2 3" key="1">
    <citation type="submission" date="2023-11" db="EMBL/GenBank/DDBJ databases">
        <title>Dfirmibasis_genome.</title>
        <authorList>
            <person name="Edelbroek B."/>
            <person name="Kjellin J."/>
            <person name="Jerlstrom-Hultqvist J."/>
            <person name="Soderbom F."/>
        </authorList>
    </citation>
    <scope>NUCLEOTIDE SEQUENCE [LARGE SCALE GENOMIC DNA]</scope>
    <source>
        <strain evidence="2 3">TNS-C-14</strain>
    </source>
</reference>
<evidence type="ECO:0000313" key="2">
    <source>
        <dbReference type="EMBL" id="KAK5580149.1"/>
    </source>
</evidence>
<feature type="signal peptide" evidence="1">
    <location>
        <begin position="1"/>
        <end position="20"/>
    </location>
</feature>
<keyword evidence="3" id="KW-1185">Reference proteome</keyword>
<dbReference type="Proteomes" id="UP001344447">
    <property type="component" value="Unassembled WGS sequence"/>
</dbReference>
<name>A0AAN7TUQ2_9MYCE</name>
<dbReference type="AlphaFoldDB" id="A0AAN7TUQ2"/>
<evidence type="ECO:0000256" key="1">
    <source>
        <dbReference type="SAM" id="SignalP"/>
    </source>
</evidence>
<organism evidence="2 3">
    <name type="scientific">Dictyostelium firmibasis</name>
    <dbReference type="NCBI Taxonomy" id="79012"/>
    <lineage>
        <taxon>Eukaryota</taxon>
        <taxon>Amoebozoa</taxon>
        <taxon>Evosea</taxon>
        <taxon>Eumycetozoa</taxon>
        <taxon>Dictyostelia</taxon>
        <taxon>Dictyosteliales</taxon>
        <taxon>Dictyosteliaceae</taxon>
        <taxon>Dictyostelium</taxon>
    </lineage>
</organism>
<keyword evidence="1" id="KW-0732">Signal</keyword>
<comment type="caution">
    <text evidence="2">The sequence shown here is derived from an EMBL/GenBank/DDBJ whole genome shotgun (WGS) entry which is preliminary data.</text>
</comment>